<dbReference type="EMBL" id="GGEC01085730">
    <property type="protein sequence ID" value="MBX66214.1"/>
    <property type="molecule type" value="Transcribed_RNA"/>
</dbReference>
<protein>
    <submittedName>
        <fullName evidence="1">Uncharacterized protein</fullName>
    </submittedName>
</protein>
<dbReference type="AlphaFoldDB" id="A0A2P2QH20"/>
<reference evidence="1" key="1">
    <citation type="submission" date="2018-02" db="EMBL/GenBank/DDBJ databases">
        <title>Rhizophora mucronata_Transcriptome.</title>
        <authorList>
            <person name="Meera S.P."/>
            <person name="Sreeshan A."/>
            <person name="Augustine A."/>
        </authorList>
    </citation>
    <scope>NUCLEOTIDE SEQUENCE</scope>
    <source>
        <tissue evidence="1">Leaf</tissue>
    </source>
</reference>
<proteinExistence type="predicted"/>
<name>A0A2P2QH20_RHIMU</name>
<accession>A0A2P2QH20</accession>
<evidence type="ECO:0000313" key="1">
    <source>
        <dbReference type="EMBL" id="MBX66214.1"/>
    </source>
</evidence>
<sequence length="39" mass="4335">MSGVIKCMKPNEITIQKGSENLLTDGYSPVNLGRRKRTV</sequence>
<organism evidence="1">
    <name type="scientific">Rhizophora mucronata</name>
    <name type="common">Asiatic mangrove</name>
    <dbReference type="NCBI Taxonomy" id="61149"/>
    <lineage>
        <taxon>Eukaryota</taxon>
        <taxon>Viridiplantae</taxon>
        <taxon>Streptophyta</taxon>
        <taxon>Embryophyta</taxon>
        <taxon>Tracheophyta</taxon>
        <taxon>Spermatophyta</taxon>
        <taxon>Magnoliopsida</taxon>
        <taxon>eudicotyledons</taxon>
        <taxon>Gunneridae</taxon>
        <taxon>Pentapetalae</taxon>
        <taxon>rosids</taxon>
        <taxon>fabids</taxon>
        <taxon>Malpighiales</taxon>
        <taxon>Rhizophoraceae</taxon>
        <taxon>Rhizophora</taxon>
    </lineage>
</organism>